<feature type="compositionally biased region" description="Polar residues" evidence="1">
    <location>
        <begin position="412"/>
        <end position="426"/>
    </location>
</feature>
<evidence type="ECO:0000313" key="3">
    <source>
        <dbReference type="Proteomes" id="UP000008068"/>
    </source>
</evidence>
<evidence type="ECO:0000313" key="2">
    <source>
        <dbReference type="EMBL" id="EGT30491.1"/>
    </source>
</evidence>
<dbReference type="InParanoid" id="G0M7D0"/>
<feature type="compositionally biased region" description="Polar residues" evidence="1">
    <location>
        <begin position="230"/>
        <end position="248"/>
    </location>
</feature>
<feature type="region of interest" description="Disordered" evidence="1">
    <location>
        <begin position="116"/>
        <end position="258"/>
    </location>
</feature>
<feature type="compositionally biased region" description="Basic residues" evidence="1">
    <location>
        <begin position="1"/>
        <end position="11"/>
    </location>
</feature>
<dbReference type="HOGENOM" id="CLU_594808_0_0_1"/>
<proteinExistence type="predicted"/>
<gene>
    <name evidence="2" type="ORF">CAEBREN_13770</name>
</gene>
<feature type="compositionally biased region" description="Basic and acidic residues" evidence="1">
    <location>
        <begin position="173"/>
        <end position="184"/>
    </location>
</feature>
<accession>G0M7D0</accession>
<sequence>MSERRRNRQKKERSQEEGDHHDSENDLMIIDDSDHEERNHQIANAGNNNIESDPFQAFMEATDAVDESGNYRQRTRSASSTDLMLMGEETMHALEMEAGEEIAIANEILNQAQEQVTTAGAARTQQQAASSSSVSRSERQQSLAKSRKARSARKRNDLEHRSPSITTTPIDAEPQRQIKTDSSKNKRKRKHTQAVPKPRSSKSSSTRKVCDRLPFVPYTITVTPLDPPQGGQSSSTNPGQQKATSSQVPHFFQHPPSVQRQTFQATNRFVGTPLHHYHVPLIHPFQPINQASQLDHPYYPYIPPIFRPPPPPNHVPAVLMKPPFDPPHHLMPMDEQWKMYHHLQIKQMESQFQQELYQSRKDLYERHHKLRRELLWQQQQERQQSSNPQSEESPDLSKQSDSNQKQQDRDVSNSVGTSPAHSSQVLQEGPRDLPGQEDQMEVDVQNKGNPQDKSNDEVPE</sequence>
<keyword evidence="3" id="KW-1185">Reference proteome</keyword>
<name>G0M7D0_CAEBE</name>
<feature type="compositionally biased region" description="Low complexity" evidence="1">
    <location>
        <begin position="196"/>
        <end position="207"/>
    </location>
</feature>
<dbReference type="Proteomes" id="UP000008068">
    <property type="component" value="Unassembled WGS sequence"/>
</dbReference>
<feature type="compositionally biased region" description="Basic and acidic residues" evidence="1">
    <location>
        <begin position="12"/>
        <end position="24"/>
    </location>
</feature>
<dbReference type="EMBL" id="GL379786">
    <property type="protein sequence ID" value="EGT30491.1"/>
    <property type="molecule type" value="Genomic_DNA"/>
</dbReference>
<organism evidence="3">
    <name type="scientific">Caenorhabditis brenneri</name>
    <name type="common">Nematode worm</name>
    <dbReference type="NCBI Taxonomy" id="135651"/>
    <lineage>
        <taxon>Eukaryota</taxon>
        <taxon>Metazoa</taxon>
        <taxon>Ecdysozoa</taxon>
        <taxon>Nematoda</taxon>
        <taxon>Chromadorea</taxon>
        <taxon>Rhabditida</taxon>
        <taxon>Rhabditina</taxon>
        <taxon>Rhabditomorpha</taxon>
        <taxon>Rhabditoidea</taxon>
        <taxon>Rhabditidae</taxon>
        <taxon>Peloderinae</taxon>
        <taxon>Caenorhabditis</taxon>
    </lineage>
</organism>
<dbReference type="AlphaFoldDB" id="G0M7D0"/>
<evidence type="ECO:0000256" key="1">
    <source>
        <dbReference type="SAM" id="MobiDB-lite"/>
    </source>
</evidence>
<protein>
    <submittedName>
        <fullName evidence="2">Uncharacterized protein</fullName>
    </submittedName>
</protein>
<feature type="compositionally biased region" description="Low complexity" evidence="1">
    <location>
        <begin position="116"/>
        <end position="144"/>
    </location>
</feature>
<feature type="compositionally biased region" description="Low complexity" evidence="1">
    <location>
        <begin position="378"/>
        <end position="405"/>
    </location>
</feature>
<feature type="region of interest" description="Disordered" evidence="1">
    <location>
        <begin position="1"/>
        <end position="34"/>
    </location>
</feature>
<reference evidence="3" key="1">
    <citation type="submission" date="2011-07" db="EMBL/GenBank/DDBJ databases">
        <authorList>
            <consortium name="Caenorhabditis brenneri Sequencing and Analysis Consortium"/>
            <person name="Wilson R.K."/>
        </authorList>
    </citation>
    <scope>NUCLEOTIDE SEQUENCE [LARGE SCALE GENOMIC DNA]</scope>
    <source>
        <strain evidence="3">PB2801</strain>
    </source>
</reference>
<feature type="region of interest" description="Disordered" evidence="1">
    <location>
        <begin position="378"/>
        <end position="460"/>
    </location>
</feature>